<evidence type="ECO:0000256" key="8">
    <source>
        <dbReference type="ARBA" id="ARBA00023136"/>
    </source>
</evidence>
<dbReference type="Proteomes" id="UP001497382">
    <property type="component" value="Unassembled WGS sequence"/>
</dbReference>
<keyword evidence="6" id="KW-0408">Iron</keyword>
<evidence type="ECO:0000313" key="10">
    <source>
        <dbReference type="Proteomes" id="UP001497382"/>
    </source>
</evidence>
<gene>
    <name evidence="9" type="ORF">LARSCL_LOCUS18114</name>
</gene>
<dbReference type="SUPFAM" id="SSF48264">
    <property type="entry name" value="Cytochrome P450"/>
    <property type="match status" value="1"/>
</dbReference>
<dbReference type="Gene3D" id="1.10.630.10">
    <property type="entry name" value="Cytochrome P450"/>
    <property type="match status" value="1"/>
</dbReference>
<dbReference type="PANTHER" id="PTHR24291:SF189">
    <property type="entry name" value="CYTOCHROME P450 4C3-RELATED"/>
    <property type="match status" value="1"/>
</dbReference>
<dbReference type="PRINTS" id="PR00463">
    <property type="entry name" value="EP450I"/>
</dbReference>
<evidence type="ECO:0008006" key="11">
    <source>
        <dbReference type="Google" id="ProtNLM"/>
    </source>
</evidence>
<dbReference type="PRINTS" id="PR00385">
    <property type="entry name" value="P450"/>
</dbReference>
<evidence type="ECO:0000256" key="5">
    <source>
        <dbReference type="ARBA" id="ARBA00022824"/>
    </source>
</evidence>
<dbReference type="AlphaFoldDB" id="A0AAV2BBK0"/>
<dbReference type="GO" id="GO:0004497">
    <property type="term" value="F:monooxygenase activity"/>
    <property type="evidence" value="ECO:0007669"/>
    <property type="project" value="UniProtKB-KW"/>
</dbReference>
<evidence type="ECO:0000256" key="6">
    <source>
        <dbReference type="ARBA" id="ARBA00023004"/>
    </source>
</evidence>
<organism evidence="9 10">
    <name type="scientific">Larinioides sclopetarius</name>
    <dbReference type="NCBI Taxonomy" id="280406"/>
    <lineage>
        <taxon>Eukaryota</taxon>
        <taxon>Metazoa</taxon>
        <taxon>Ecdysozoa</taxon>
        <taxon>Arthropoda</taxon>
        <taxon>Chelicerata</taxon>
        <taxon>Arachnida</taxon>
        <taxon>Araneae</taxon>
        <taxon>Araneomorphae</taxon>
        <taxon>Entelegynae</taxon>
        <taxon>Araneoidea</taxon>
        <taxon>Araneidae</taxon>
        <taxon>Larinioides</taxon>
    </lineage>
</organism>
<keyword evidence="7" id="KW-0503">Monooxygenase</keyword>
<keyword evidence="4" id="KW-0349">Heme</keyword>
<evidence type="ECO:0000256" key="7">
    <source>
        <dbReference type="ARBA" id="ARBA00023033"/>
    </source>
</evidence>
<evidence type="ECO:0000256" key="3">
    <source>
        <dbReference type="ARBA" id="ARBA00010617"/>
    </source>
</evidence>
<dbReference type="GO" id="GO:0005506">
    <property type="term" value="F:iron ion binding"/>
    <property type="evidence" value="ECO:0007669"/>
    <property type="project" value="InterPro"/>
</dbReference>
<keyword evidence="5" id="KW-0256">Endoplasmic reticulum</keyword>
<dbReference type="EMBL" id="CAXIEN010000323">
    <property type="protein sequence ID" value="CAL1293282.1"/>
    <property type="molecule type" value="Genomic_DNA"/>
</dbReference>
<accession>A0AAV2BBK0</accession>
<reference evidence="9 10" key="1">
    <citation type="submission" date="2024-04" db="EMBL/GenBank/DDBJ databases">
        <authorList>
            <person name="Rising A."/>
            <person name="Reimegard J."/>
            <person name="Sonavane S."/>
            <person name="Akerstrom W."/>
            <person name="Nylinder S."/>
            <person name="Hedman E."/>
            <person name="Kallberg Y."/>
        </authorList>
    </citation>
    <scope>NUCLEOTIDE SEQUENCE [LARGE SCALE GENOMIC DNA]</scope>
</reference>
<comment type="caution">
    <text evidence="9">The sequence shown here is derived from an EMBL/GenBank/DDBJ whole genome shotgun (WGS) entry which is preliminary data.</text>
</comment>
<dbReference type="InterPro" id="IPR050196">
    <property type="entry name" value="Cytochrome_P450_Monoox"/>
</dbReference>
<comment type="similarity">
    <text evidence="3">Belongs to the cytochrome P450 family.</text>
</comment>
<feature type="non-terminal residue" evidence="9">
    <location>
        <position position="1"/>
    </location>
</feature>
<proteinExistence type="inferred from homology"/>
<dbReference type="GO" id="GO:0020037">
    <property type="term" value="F:heme binding"/>
    <property type="evidence" value="ECO:0007669"/>
    <property type="project" value="InterPro"/>
</dbReference>
<evidence type="ECO:0000256" key="1">
    <source>
        <dbReference type="ARBA" id="ARBA00001971"/>
    </source>
</evidence>
<comment type="cofactor">
    <cofactor evidence="1">
        <name>heme</name>
        <dbReference type="ChEBI" id="CHEBI:30413"/>
    </cofactor>
</comment>
<keyword evidence="10" id="KW-1185">Reference proteome</keyword>
<dbReference type="GO" id="GO:0005789">
    <property type="term" value="C:endoplasmic reticulum membrane"/>
    <property type="evidence" value="ECO:0007669"/>
    <property type="project" value="UniProtKB-SubCell"/>
</dbReference>
<dbReference type="InterPro" id="IPR002401">
    <property type="entry name" value="Cyt_P450_E_grp-I"/>
</dbReference>
<dbReference type="Pfam" id="PF00067">
    <property type="entry name" value="p450"/>
    <property type="match status" value="1"/>
</dbReference>
<evidence type="ECO:0000256" key="2">
    <source>
        <dbReference type="ARBA" id="ARBA00004586"/>
    </source>
</evidence>
<dbReference type="InterPro" id="IPR036396">
    <property type="entry name" value="Cyt_P450_sf"/>
</dbReference>
<dbReference type="InterPro" id="IPR001128">
    <property type="entry name" value="Cyt_P450"/>
</dbReference>
<sequence length="119" mass="14154">ESCLEKRKPFLELLLEYHLKDPSFTEKDIREEVDTFMFAGHDTTTTTINWTLYCLGVYQEIQKKAYEELEGIFETHGEKKISRKTLIGMKYLECVIKEAMRLYTTVPVIFRENYQPFNV</sequence>
<keyword evidence="7" id="KW-0560">Oxidoreductase</keyword>
<dbReference type="GO" id="GO:0016705">
    <property type="term" value="F:oxidoreductase activity, acting on paired donors, with incorporation or reduction of molecular oxygen"/>
    <property type="evidence" value="ECO:0007669"/>
    <property type="project" value="InterPro"/>
</dbReference>
<keyword evidence="4" id="KW-0479">Metal-binding</keyword>
<name>A0AAV2BBK0_9ARAC</name>
<comment type="subcellular location">
    <subcellularLocation>
        <location evidence="2">Endoplasmic reticulum membrane</location>
    </subcellularLocation>
</comment>
<protein>
    <recommendedName>
        <fullName evidence="11">Cytochrome P450</fullName>
    </recommendedName>
</protein>
<evidence type="ECO:0000256" key="4">
    <source>
        <dbReference type="ARBA" id="ARBA00022617"/>
    </source>
</evidence>
<evidence type="ECO:0000313" key="9">
    <source>
        <dbReference type="EMBL" id="CAL1293282.1"/>
    </source>
</evidence>
<dbReference type="PANTHER" id="PTHR24291">
    <property type="entry name" value="CYTOCHROME P450 FAMILY 4"/>
    <property type="match status" value="1"/>
</dbReference>
<keyword evidence="8" id="KW-0472">Membrane</keyword>